<dbReference type="SMART" id="SM01130">
    <property type="entry name" value="DHDPS"/>
    <property type="match status" value="1"/>
</dbReference>
<dbReference type="CDD" id="cd00950">
    <property type="entry name" value="DHDPS"/>
    <property type="match status" value="1"/>
</dbReference>
<dbReference type="PROSITE" id="PS00665">
    <property type="entry name" value="DHDPS_1"/>
    <property type="match status" value="1"/>
</dbReference>
<evidence type="ECO:0000256" key="7">
    <source>
        <dbReference type="ARBA" id="ARBA00023154"/>
    </source>
</evidence>
<dbReference type="InterPro" id="IPR020624">
    <property type="entry name" value="Schiff_base-form_aldolases_CS"/>
</dbReference>
<evidence type="ECO:0000256" key="3">
    <source>
        <dbReference type="ARBA" id="ARBA00012086"/>
    </source>
</evidence>
<comment type="pathway">
    <text evidence="2">Amino-acid biosynthesis; L-lysine biosynthesis via DAP pathway; (S)-tetrahydrodipicolinate from L-aspartate: step 3/4.</text>
</comment>
<keyword evidence="6" id="KW-0220">Diaminopimelate biosynthesis</keyword>
<evidence type="ECO:0000256" key="5">
    <source>
        <dbReference type="ARBA" id="ARBA00022605"/>
    </source>
</evidence>
<dbReference type="GO" id="GO:0019877">
    <property type="term" value="P:diaminopimelate biosynthetic process"/>
    <property type="evidence" value="ECO:0007669"/>
    <property type="project" value="UniProtKB-KW"/>
</dbReference>
<reference evidence="11" key="1">
    <citation type="submission" date="2020-05" db="EMBL/GenBank/DDBJ databases">
        <authorList>
            <person name="Chiriac C."/>
            <person name="Salcher M."/>
            <person name="Ghai R."/>
            <person name="Kavagutti S V."/>
        </authorList>
    </citation>
    <scope>NUCLEOTIDE SEQUENCE</scope>
</reference>
<dbReference type="EMBL" id="CAFABE010000058">
    <property type="protein sequence ID" value="CAB4831214.1"/>
    <property type="molecule type" value="Genomic_DNA"/>
</dbReference>
<organism evidence="11">
    <name type="scientific">freshwater metagenome</name>
    <dbReference type="NCBI Taxonomy" id="449393"/>
    <lineage>
        <taxon>unclassified sequences</taxon>
        <taxon>metagenomes</taxon>
        <taxon>ecological metagenomes</taxon>
    </lineage>
</organism>
<dbReference type="EC" id="4.3.3.7" evidence="3"/>
<evidence type="ECO:0000313" key="11">
    <source>
        <dbReference type="EMBL" id="CAB4831214.1"/>
    </source>
</evidence>
<dbReference type="PIRSF" id="PIRSF001365">
    <property type="entry name" value="DHDPS"/>
    <property type="match status" value="1"/>
</dbReference>
<evidence type="ECO:0000256" key="9">
    <source>
        <dbReference type="ARBA" id="ARBA00023270"/>
    </source>
</evidence>
<keyword evidence="5" id="KW-0028">Amino-acid biosynthesis</keyword>
<evidence type="ECO:0000256" key="10">
    <source>
        <dbReference type="ARBA" id="ARBA00047836"/>
    </source>
</evidence>
<dbReference type="AlphaFoldDB" id="A0A6J7AEF1"/>
<name>A0A6J7AEF1_9ZZZZ</name>
<dbReference type="PANTHER" id="PTHR12128">
    <property type="entry name" value="DIHYDRODIPICOLINATE SYNTHASE"/>
    <property type="match status" value="1"/>
</dbReference>
<dbReference type="HAMAP" id="MF_00418">
    <property type="entry name" value="DapA"/>
    <property type="match status" value="1"/>
</dbReference>
<sequence>MSFEEPRFGRVLTAMATPFDDSGNLDLDQAAVLANYLVAHGSEGLVVAGTTGESPVLSDDERLTLITAVCEAVTVPVLAGTTTNDTRHSIELTSQAAALGAAGVLAVTPYYNRPPQAGLFAHFKAVAQSTLLPVMLYDIPARTGRKISVETIVGLSQECPNIIGVKDASGDLVAAAQTIAQTPPTFDLYSGDDSLTLAFLDIGGVGVVSVASHWVGDMMQAVIGAFLSGDQEKVTELESVLSVSYDFESTERWPNPLPTKAVLRALGLNVGQCRLPMGPSDPDLDLAATALVTQLDLLGA</sequence>
<dbReference type="GO" id="GO:0009089">
    <property type="term" value="P:lysine biosynthetic process via diaminopimelate"/>
    <property type="evidence" value="ECO:0007669"/>
    <property type="project" value="UniProtKB-UniPathway"/>
</dbReference>
<dbReference type="InterPro" id="IPR002220">
    <property type="entry name" value="DapA-like"/>
</dbReference>
<dbReference type="SUPFAM" id="SSF51569">
    <property type="entry name" value="Aldolase"/>
    <property type="match status" value="1"/>
</dbReference>
<dbReference type="PRINTS" id="PR00146">
    <property type="entry name" value="DHPICSNTHASE"/>
</dbReference>
<dbReference type="PANTHER" id="PTHR12128:SF66">
    <property type="entry name" value="4-HYDROXY-2-OXOGLUTARATE ALDOLASE, MITOCHONDRIAL"/>
    <property type="match status" value="1"/>
</dbReference>
<keyword evidence="7" id="KW-0457">Lysine biosynthesis</keyword>
<dbReference type="Gene3D" id="3.20.20.70">
    <property type="entry name" value="Aldolase class I"/>
    <property type="match status" value="1"/>
</dbReference>
<proteinExistence type="inferred from homology"/>
<keyword evidence="4" id="KW-0963">Cytoplasm</keyword>
<comment type="function">
    <text evidence="1">Catalyzes the condensation of (S)-aspartate-beta-semialdehyde [(S)-ASA] and pyruvate to 4-hydroxy-tetrahydrodipicolinate (HTPA).</text>
</comment>
<evidence type="ECO:0000256" key="2">
    <source>
        <dbReference type="ARBA" id="ARBA00005120"/>
    </source>
</evidence>
<dbReference type="GO" id="GO:0008840">
    <property type="term" value="F:4-hydroxy-tetrahydrodipicolinate synthase activity"/>
    <property type="evidence" value="ECO:0007669"/>
    <property type="project" value="UniProtKB-EC"/>
</dbReference>
<evidence type="ECO:0000256" key="8">
    <source>
        <dbReference type="ARBA" id="ARBA00023239"/>
    </source>
</evidence>
<comment type="catalytic activity">
    <reaction evidence="10">
        <text>L-aspartate 4-semialdehyde + pyruvate = (2S,4S)-4-hydroxy-2,3,4,5-tetrahydrodipicolinate + H2O + H(+)</text>
        <dbReference type="Rhea" id="RHEA:34171"/>
        <dbReference type="ChEBI" id="CHEBI:15361"/>
        <dbReference type="ChEBI" id="CHEBI:15377"/>
        <dbReference type="ChEBI" id="CHEBI:15378"/>
        <dbReference type="ChEBI" id="CHEBI:67139"/>
        <dbReference type="ChEBI" id="CHEBI:537519"/>
        <dbReference type="EC" id="4.3.3.7"/>
    </reaction>
</comment>
<keyword evidence="8" id="KW-0456">Lyase</keyword>
<evidence type="ECO:0000256" key="1">
    <source>
        <dbReference type="ARBA" id="ARBA00003294"/>
    </source>
</evidence>
<dbReference type="NCBIfam" id="TIGR00674">
    <property type="entry name" value="dapA"/>
    <property type="match status" value="1"/>
</dbReference>
<evidence type="ECO:0000256" key="6">
    <source>
        <dbReference type="ARBA" id="ARBA00022915"/>
    </source>
</evidence>
<accession>A0A6J7AEF1</accession>
<dbReference type="InterPro" id="IPR013785">
    <property type="entry name" value="Aldolase_TIM"/>
</dbReference>
<dbReference type="InterPro" id="IPR005263">
    <property type="entry name" value="DapA"/>
</dbReference>
<dbReference type="GO" id="GO:0005829">
    <property type="term" value="C:cytosol"/>
    <property type="evidence" value="ECO:0007669"/>
    <property type="project" value="TreeGrafter"/>
</dbReference>
<dbReference type="PROSITE" id="PS00666">
    <property type="entry name" value="DHDPS_2"/>
    <property type="match status" value="1"/>
</dbReference>
<dbReference type="UniPathway" id="UPA00034">
    <property type="reaction ID" value="UER00017"/>
</dbReference>
<keyword evidence="9" id="KW-0704">Schiff base</keyword>
<protein>
    <recommendedName>
        <fullName evidence="3">4-hydroxy-tetrahydrodipicolinate synthase</fullName>
        <ecNumber evidence="3">4.3.3.7</ecNumber>
    </recommendedName>
</protein>
<evidence type="ECO:0000256" key="4">
    <source>
        <dbReference type="ARBA" id="ARBA00022490"/>
    </source>
</evidence>
<gene>
    <name evidence="11" type="ORF">UFOPK3164_01198</name>
</gene>
<dbReference type="InterPro" id="IPR020625">
    <property type="entry name" value="Schiff_base-form_aldolases_AS"/>
</dbReference>
<dbReference type="Pfam" id="PF00701">
    <property type="entry name" value="DHDPS"/>
    <property type="match status" value="1"/>
</dbReference>